<evidence type="ECO:0000313" key="1">
    <source>
        <dbReference type="EMBL" id="KAJ8685478.1"/>
    </source>
</evidence>
<evidence type="ECO:0000313" key="2">
    <source>
        <dbReference type="Proteomes" id="UP001239111"/>
    </source>
</evidence>
<comment type="caution">
    <text evidence="1">The sequence shown here is derived from an EMBL/GenBank/DDBJ whole genome shotgun (WGS) entry which is preliminary data.</text>
</comment>
<gene>
    <name evidence="1" type="ORF">QAD02_021271</name>
</gene>
<accession>A0ACC2PPT0</accession>
<organism evidence="1 2">
    <name type="scientific">Eretmocerus hayati</name>
    <dbReference type="NCBI Taxonomy" id="131215"/>
    <lineage>
        <taxon>Eukaryota</taxon>
        <taxon>Metazoa</taxon>
        <taxon>Ecdysozoa</taxon>
        <taxon>Arthropoda</taxon>
        <taxon>Hexapoda</taxon>
        <taxon>Insecta</taxon>
        <taxon>Pterygota</taxon>
        <taxon>Neoptera</taxon>
        <taxon>Endopterygota</taxon>
        <taxon>Hymenoptera</taxon>
        <taxon>Apocrita</taxon>
        <taxon>Proctotrupomorpha</taxon>
        <taxon>Chalcidoidea</taxon>
        <taxon>Aphelinidae</taxon>
        <taxon>Aphelininae</taxon>
        <taxon>Eretmocerus</taxon>
    </lineage>
</organism>
<sequence>MSFVVMDEYGDWWERALLWAFLTFLVEMINSLDILVEVIEINYFEPGHRFTSADSFHADVERKMRNGTVFDFPDFESCVINATARVPVESMQIGDFFDWNDHHSLAKTNKIVPKFYLANVKHPQARRGEYVLFYETRYDRSAPNQELNSLKVKSMKKIPKVLPRTVIQGVDPDHKTEIGDKLCPLMHENRRAFSRIFLKNHSLINCIKFFERDYE</sequence>
<reference evidence="1" key="1">
    <citation type="submission" date="2023-04" db="EMBL/GenBank/DDBJ databases">
        <title>A chromosome-level genome assembly of the parasitoid wasp Eretmocerus hayati.</title>
        <authorList>
            <person name="Zhong Y."/>
            <person name="Liu S."/>
            <person name="Liu Y."/>
        </authorList>
    </citation>
    <scope>NUCLEOTIDE SEQUENCE</scope>
    <source>
        <strain evidence="1">ZJU_SS_LIU_2023</strain>
    </source>
</reference>
<name>A0ACC2PPT0_9HYME</name>
<keyword evidence="2" id="KW-1185">Reference proteome</keyword>
<dbReference type="EMBL" id="CM056741">
    <property type="protein sequence ID" value="KAJ8685478.1"/>
    <property type="molecule type" value="Genomic_DNA"/>
</dbReference>
<proteinExistence type="predicted"/>
<protein>
    <submittedName>
        <fullName evidence="1">Uncharacterized protein</fullName>
    </submittedName>
</protein>
<dbReference type="Proteomes" id="UP001239111">
    <property type="component" value="Chromosome 1"/>
</dbReference>